<keyword evidence="13" id="KW-1185">Reference proteome</keyword>
<evidence type="ECO:0000256" key="6">
    <source>
        <dbReference type="ARBA" id="ARBA00022917"/>
    </source>
</evidence>
<evidence type="ECO:0000256" key="4">
    <source>
        <dbReference type="ARBA" id="ARBA00022741"/>
    </source>
</evidence>
<dbReference type="GO" id="GO:0050566">
    <property type="term" value="F:asparaginyl-tRNA synthase (glutamine-hydrolyzing) activity"/>
    <property type="evidence" value="ECO:0007669"/>
    <property type="project" value="RHEA"/>
</dbReference>
<dbReference type="EMBL" id="SGXF01000003">
    <property type="protein sequence ID" value="RZT00561.1"/>
    <property type="molecule type" value="Genomic_DNA"/>
</dbReference>
<dbReference type="GO" id="GO:0016740">
    <property type="term" value="F:transferase activity"/>
    <property type="evidence" value="ECO:0007669"/>
    <property type="project" value="UniProtKB-KW"/>
</dbReference>
<evidence type="ECO:0000256" key="1">
    <source>
        <dbReference type="ARBA" id="ARBA00005306"/>
    </source>
</evidence>
<feature type="domain" description="Asn/Gln amidotransferase" evidence="11">
    <location>
        <begin position="328"/>
        <end position="475"/>
    </location>
</feature>
<evidence type="ECO:0000256" key="3">
    <source>
        <dbReference type="ARBA" id="ARBA00022598"/>
    </source>
</evidence>
<protein>
    <recommendedName>
        <fullName evidence="10">Aspartyl/glutamyl-tRNA(Asn/Gln) amidotransferase subunit B</fullName>
        <shortName evidence="10">Asp/Glu-ADT subunit B</shortName>
        <ecNumber evidence="10">6.3.5.-</ecNumber>
    </recommendedName>
</protein>
<dbReference type="Pfam" id="PF02934">
    <property type="entry name" value="GatB_N"/>
    <property type="match status" value="1"/>
</dbReference>
<comment type="function">
    <text evidence="7 10">Allows the formation of correctly charged Asn-tRNA(Asn) or Gln-tRNA(Gln) through the transamidation of misacylated Asp-tRNA(Asn) or Glu-tRNA(Gln) in organisms which lack either or both of asparaginyl-tRNA or glutaminyl-tRNA synthetases. The reaction takes place in the presence of glutamine and ATP through an activated phospho-Asp-tRNA(Asn) or phospho-Glu-tRNA(Gln).</text>
</comment>
<dbReference type="InterPro" id="IPR004413">
    <property type="entry name" value="GatB"/>
</dbReference>
<dbReference type="NCBIfam" id="TIGR00133">
    <property type="entry name" value="gatB"/>
    <property type="match status" value="1"/>
</dbReference>
<dbReference type="GO" id="GO:0070681">
    <property type="term" value="P:glutaminyl-tRNAGln biosynthesis via transamidation"/>
    <property type="evidence" value="ECO:0007669"/>
    <property type="project" value="TreeGrafter"/>
</dbReference>
<dbReference type="InterPro" id="IPR006075">
    <property type="entry name" value="Asn/Gln-tRNA_Trfase_suB/E_cat"/>
</dbReference>
<dbReference type="Gene3D" id="1.10.150.380">
    <property type="entry name" value="GatB domain, N-terminal subdomain"/>
    <property type="match status" value="1"/>
</dbReference>
<dbReference type="SMART" id="SM00845">
    <property type="entry name" value="GatB_Yqey"/>
    <property type="match status" value="1"/>
</dbReference>
<dbReference type="InterPro" id="IPR023168">
    <property type="entry name" value="GatB_Yqey_C_2"/>
</dbReference>
<evidence type="ECO:0000256" key="2">
    <source>
        <dbReference type="ARBA" id="ARBA00011123"/>
    </source>
</evidence>
<accession>A0A4Q7PL13</accession>
<dbReference type="GO" id="GO:0006412">
    <property type="term" value="P:translation"/>
    <property type="evidence" value="ECO:0007669"/>
    <property type="project" value="UniProtKB-UniRule"/>
</dbReference>
<evidence type="ECO:0000313" key="12">
    <source>
        <dbReference type="EMBL" id="RZT00561.1"/>
    </source>
</evidence>
<dbReference type="Gene3D" id="1.10.10.410">
    <property type="match status" value="1"/>
</dbReference>
<keyword evidence="4 10" id="KW-0547">Nucleotide-binding</keyword>
<reference evidence="12 13" key="1">
    <citation type="submission" date="2019-02" db="EMBL/GenBank/DDBJ databases">
        <title>Genomic Encyclopedia of Type Strains, Phase IV (KMG-IV): sequencing the most valuable type-strain genomes for metagenomic binning, comparative biology and taxonomic classification.</title>
        <authorList>
            <person name="Goeker M."/>
        </authorList>
    </citation>
    <scope>NUCLEOTIDE SEQUENCE [LARGE SCALE GENOMIC DNA]</scope>
    <source>
        <strain evidence="12 13">DSM 29486</strain>
    </source>
</reference>
<dbReference type="InterPro" id="IPR017959">
    <property type="entry name" value="Asn/Gln-tRNA_amidoTrfase_suB/E"/>
</dbReference>
<organism evidence="12 13">
    <name type="scientific">Cuneatibacter caecimuris</name>
    <dbReference type="NCBI Taxonomy" id="1796618"/>
    <lineage>
        <taxon>Bacteria</taxon>
        <taxon>Bacillati</taxon>
        <taxon>Bacillota</taxon>
        <taxon>Clostridia</taxon>
        <taxon>Lachnospirales</taxon>
        <taxon>Lachnospiraceae</taxon>
        <taxon>Cuneatibacter</taxon>
    </lineage>
</organism>
<name>A0A4Q7PL13_9FIRM</name>
<dbReference type="RefSeq" id="WP_130435170.1">
    <property type="nucleotide sequence ID" value="NZ_SGXF01000003.1"/>
</dbReference>
<gene>
    <name evidence="10" type="primary">gatB</name>
    <name evidence="12" type="ORF">EV209_1883</name>
</gene>
<comment type="subunit">
    <text evidence="2 10">Heterotrimer of A, B and C subunits.</text>
</comment>
<dbReference type="InterPro" id="IPR014746">
    <property type="entry name" value="Gln_synth/guanido_kin_cat_dom"/>
</dbReference>
<evidence type="ECO:0000313" key="13">
    <source>
        <dbReference type="Proteomes" id="UP000292927"/>
    </source>
</evidence>
<dbReference type="SUPFAM" id="SSF55931">
    <property type="entry name" value="Glutamine synthetase/guanido kinase"/>
    <property type="match status" value="1"/>
</dbReference>
<dbReference type="InterPro" id="IPR003789">
    <property type="entry name" value="Asn/Gln_tRNA_amidoTrase-B-like"/>
</dbReference>
<evidence type="ECO:0000256" key="10">
    <source>
        <dbReference type="HAMAP-Rule" id="MF_00121"/>
    </source>
</evidence>
<evidence type="ECO:0000256" key="9">
    <source>
        <dbReference type="ARBA" id="ARBA00047913"/>
    </source>
</evidence>
<keyword evidence="6 10" id="KW-0648">Protein biosynthesis</keyword>
<dbReference type="PANTHER" id="PTHR11659">
    <property type="entry name" value="GLUTAMYL-TRNA GLN AMIDOTRANSFERASE SUBUNIT B MITOCHONDRIAL AND PROKARYOTIC PET112-RELATED"/>
    <property type="match status" value="1"/>
</dbReference>
<dbReference type="NCBIfam" id="NF004014">
    <property type="entry name" value="PRK05477.1-4"/>
    <property type="match status" value="1"/>
</dbReference>
<dbReference type="Pfam" id="PF02637">
    <property type="entry name" value="GatB_Yqey"/>
    <property type="match status" value="1"/>
</dbReference>
<comment type="caution">
    <text evidence="12">The sequence shown here is derived from an EMBL/GenBank/DDBJ whole genome shotgun (WGS) entry which is preliminary data.</text>
</comment>
<dbReference type="EC" id="6.3.5.-" evidence="10"/>
<evidence type="ECO:0000256" key="5">
    <source>
        <dbReference type="ARBA" id="ARBA00022840"/>
    </source>
</evidence>
<dbReference type="InterPro" id="IPR042114">
    <property type="entry name" value="GatB_C_1"/>
</dbReference>
<dbReference type="FunFam" id="1.10.10.410:FF:000001">
    <property type="entry name" value="Aspartyl/glutamyl-tRNA(Asn/Gln) amidotransferase subunit B"/>
    <property type="match status" value="1"/>
</dbReference>
<dbReference type="GO" id="GO:0005524">
    <property type="term" value="F:ATP binding"/>
    <property type="evidence" value="ECO:0007669"/>
    <property type="project" value="UniProtKB-KW"/>
</dbReference>
<dbReference type="PROSITE" id="PS01234">
    <property type="entry name" value="GATB"/>
    <property type="match status" value="1"/>
</dbReference>
<sequence>MKQYETVIGLEVHVELATRTKIFCGCSTAFGGEPNTHTCPVCAGLPGSLPVLNKKVVEFALAAGLAAHCEIHRLTKFDRKNYFYPDNPQNYQISQLYVPICHDGWLEIETGAGKKKIRIHEMHMEEDAGKLIHDEWEDCSLVDYNRSGVPLIEIVSEPDMRSAEEVIAYLEKLRYTLQYLGVSDCKLQEGSMRADVNLSVREAGSRELGTRTEMKNLNSFKAISRAIEGERRRQIELLEAEKPVQQETRRWDDNKEYSYAMRSKEDAKDYRYFPDPDLPPVEISEDWIRDIRSRQPELRDEKMPRYQAEYRLSAYEAGILTDSRHLAGLFEETAKACKSPKKAANWFLGEVLRLQKEDGLDPEQVCFLPEYLAALIQSLDDGKISAQNAKLVFEKVFRENIEPLAYIEEHGLKIVEDSGALEAAVREALAANPGPFSELKGGKEKVYGFFVGQVMQRMKGKANPAGVRQMLEKIVKES</sequence>
<dbReference type="GO" id="GO:0050567">
    <property type="term" value="F:glutaminyl-tRNA synthase (glutamine-hydrolyzing) activity"/>
    <property type="evidence" value="ECO:0007669"/>
    <property type="project" value="UniProtKB-UniRule"/>
</dbReference>
<dbReference type="NCBIfam" id="NF004012">
    <property type="entry name" value="PRK05477.1-2"/>
    <property type="match status" value="1"/>
</dbReference>
<dbReference type="OrthoDB" id="9804078at2"/>
<keyword evidence="12" id="KW-0808">Transferase</keyword>
<keyword evidence="3 10" id="KW-0436">Ligase</keyword>
<evidence type="ECO:0000259" key="11">
    <source>
        <dbReference type="SMART" id="SM00845"/>
    </source>
</evidence>
<dbReference type="PANTHER" id="PTHR11659:SF0">
    <property type="entry name" value="GLUTAMYL-TRNA(GLN) AMIDOTRANSFERASE SUBUNIT B, MITOCHONDRIAL"/>
    <property type="match status" value="1"/>
</dbReference>
<dbReference type="InterPro" id="IPR017958">
    <property type="entry name" value="Gln-tRNA_amidoTrfase_suB_CS"/>
</dbReference>
<evidence type="ECO:0000256" key="7">
    <source>
        <dbReference type="ARBA" id="ARBA00024799"/>
    </source>
</evidence>
<comment type="catalytic activity">
    <reaction evidence="9 10">
        <text>L-glutamyl-tRNA(Gln) + L-glutamine + ATP + H2O = L-glutaminyl-tRNA(Gln) + L-glutamate + ADP + phosphate + H(+)</text>
        <dbReference type="Rhea" id="RHEA:17521"/>
        <dbReference type="Rhea" id="RHEA-COMP:9681"/>
        <dbReference type="Rhea" id="RHEA-COMP:9684"/>
        <dbReference type="ChEBI" id="CHEBI:15377"/>
        <dbReference type="ChEBI" id="CHEBI:15378"/>
        <dbReference type="ChEBI" id="CHEBI:29985"/>
        <dbReference type="ChEBI" id="CHEBI:30616"/>
        <dbReference type="ChEBI" id="CHEBI:43474"/>
        <dbReference type="ChEBI" id="CHEBI:58359"/>
        <dbReference type="ChEBI" id="CHEBI:78520"/>
        <dbReference type="ChEBI" id="CHEBI:78521"/>
        <dbReference type="ChEBI" id="CHEBI:456216"/>
    </reaction>
</comment>
<dbReference type="Proteomes" id="UP000292927">
    <property type="component" value="Unassembled WGS sequence"/>
</dbReference>
<dbReference type="HAMAP" id="MF_00121">
    <property type="entry name" value="GatB"/>
    <property type="match status" value="1"/>
</dbReference>
<dbReference type="SUPFAM" id="SSF89095">
    <property type="entry name" value="GatB/YqeY motif"/>
    <property type="match status" value="1"/>
</dbReference>
<dbReference type="AlphaFoldDB" id="A0A4Q7PL13"/>
<comment type="similarity">
    <text evidence="1 10">Belongs to the GatB/GatE family. GatB subfamily.</text>
</comment>
<dbReference type="InterPro" id="IPR018027">
    <property type="entry name" value="Asn/Gln_amidotransferase"/>
</dbReference>
<comment type="catalytic activity">
    <reaction evidence="8 10">
        <text>L-aspartyl-tRNA(Asn) + L-glutamine + ATP + H2O = L-asparaginyl-tRNA(Asn) + L-glutamate + ADP + phosphate + 2 H(+)</text>
        <dbReference type="Rhea" id="RHEA:14513"/>
        <dbReference type="Rhea" id="RHEA-COMP:9674"/>
        <dbReference type="Rhea" id="RHEA-COMP:9677"/>
        <dbReference type="ChEBI" id="CHEBI:15377"/>
        <dbReference type="ChEBI" id="CHEBI:15378"/>
        <dbReference type="ChEBI" id="CHEBI:29985"/>
        <dbReference type="ChEBI" id="CHEBI:30616"/>
        <dbReference type="ChEBI" id="CHEBI:43474"/>
        <dbReference type="ChEBI" id="CHEBI:58359"/>
        <dbReference type="ChEBI" id="CHEBI:78515"/>
        <dbReference type="ChEBI" id="CHEBI:78516"/>
        <dbReference type="ChEBI" id="CHEBI:456216"/>
    </reaction>
</comment>
<keyword evidence="5 10" id="KW-0067">ATP-binding</keyword>
<proteinExistence type="inferred from homology"/>
<evidence type="ECO:0000256" key="8">
    <source>
        <dbReference type="ARBA" id="ARBA00047380"/>
    </source>
</evidence>